<protein>
    <recommendedName>
        <fullName evidence="2">C2H2-type domain-containing protein</fullName>
    </recommendedName>
</protein>
<dbReference type="EMBL" id="JAHIBW010000022">
    <property type="protein sequence ID" value="KAG7299342.1"/>
    <property type="molecule type" value="Genomic_DNA"/>
</dbReference>
<feature type="region of interest" description="Disordered" evidence="1">
    <location>
        <begin position="921"/>
        <end position="941"/>
    </location>
</feature>
<accession>A0ABQ7Q283</accession>
<name>A0ABQ7Q283_PLUXY</name>
<evidence type="ECO:0000256" key="1">
    <source>
        <dbReference type="SAM" id="MobiDB-lite"/>
    </source>
</evidence>
<dbReference type="Proteomes" id="UP000823941">
    <property type="component" value="Chromosome 22"/>
</dbReference>
<keyword evidence="4" id="KW-1185">Reference proteome</keyword>
<organism evidence="3 4">
    <name type="scientific">Plutella xylostella</name>
    <name type="common">Diamondback moth</name>
    <name type="synonym">Plutella maculipennis</name>
    <dbReference type="NCBI Taxonomy" id="51655"/>
    <lineage>
        <taxon>Eukaryota</taxon>
        <taxon>Metazoa</taxon>
        <taxon>Ecdysozoa</taxon>
        <taxon>Arthropoda</taxon>
        <taxon>Hexapoda</taxon>
        <taxon>Insecta</taxon>
        <taxon>Pterygota</taxon>
        <taxon>Neoptera</taxon>
        <taxon>Endopterygota</taxon>
        <taxon>Lepidoptera</taxon>
        <taxon>Glossata</taxon>
        <taxon>Ditrysia</taxon>
        <taxon>Yponomeutoidea</taxon>
        <taxon>Plutellidae</taxon>
        <taxon>Plutella</taxon>
    </lineage>
</organism>
<gene>
    <name evidence="3" type="ORF">JYU34_016272</name>
</gene>
<dbReference type="InterPro" id="IPR013087">
    <property type="entry name" value="Znf_C2H2_type"/>
</dbReference>
<sequence length="1074" mass="123315">MRKFVCPTNLDLDKDNLITNLFVNDRLLRRLNGNRSDCSLEYLYNSSKVLKVEDSYFIMDAEPMEVDSDSEFKVVEVHRKGPTKKTFFWDESDDCEEYCSTPSYSDDETDAVNFEAEFVQIKQLQKVAGGYIINNNVYLTSEQWHTMIVDDKINQTYCFSCDEYLDIDTSILHVEEETHSITLQKHKPIKKFELSITRKIRDRFHCGVCNVILFDESELNEHQDYKSHEDNMLFAVNKASDIVYDYRLENSGVTSKDATLVNSDSEEDENSHYSTTQNSTVDNNNWFFDRFKDNDNSIYGINNNIIETNDCDISELPTGSSYATIAKKENLDKTPKTLKIDLGDKEVLVKFDSWNMVTSIDLNKFYCMACKQALHKRFKGDHCRNSTHIDLLQRCKVVNVYETYLIREVSQMLYHCGHCNNLQLKNEMDDHLEKYHPKRTKIKNIIVESVPNSPKITKKKTDNQSDDKKTSKCITKTTNDNGCTDKQINGGANGIKKTETIANNDTILTKNNKKTDLVQKSPQQTDLAKQNIQKLQIPIIQYDASVLNIPNINNDNIHKMFNSNTVITFIKFGHRISVPLLSFHTISNPTNDYLCLLCNSSLYEPYVVNHILNINHITMMKMVAFSVQFSFNLIRVIGQFAHCAICNVILPKDKQTVWNHSVSDAHAMMLRRALGLGPTAVLPTQPVVPDVVTNVGPQANLSYNEIGTVMVPQVNGTLNNAGNIANQNGTVSKKDAIDNAENSEEVDENDDQVFDSDASYALVPDYYLVVIKSNCSKVTAAAWHSLVHVGDGTQYCFVCKKVIYCDIVEHVNIKKHLKNIEENKILYNYGYNLLRRIKGYYQCLTCNVLVGRKFLEHHLKWPNHVWNTEKSVCDDANKFNDSLSEYEQIEVVTQKEKKVVEETDDTKVHFDFVIERSYKASTTHTSEEPDNNNENHTEDTKIPYKRQNKIVIGKTEVFKIKWENWHGLVPFKNGFKCKLCSVEIGKDDSERHVEKSKHKQFSDKPFAPAYYNELVRQLDKTRLHCVICNIDMSTSENIKGHIIGKKHLKNRENSVEPRSKVNSYSDSDVDVLFI</sequence>
<feature type="domain" description="C2H2-type" evidence="2">
    <location>
        <begin position="206"/>
        <end position="228"/>
    </location>
</feature>
<dbReference type="SMART" id="SM00355">
    <property type="entry name" value="ZnF_C2H2"/>
    <property type="match status" value="5"/>
</dbReference>
<proteinExistence type="predicted"/>
<evidence type="ECO:0000313" key="3">
    <source>
        <dbReference type="EMBL" id="KAG7299342.1"/>
    </source>
</evidence>
<dbReference type="InterPro" id="IPR003604">
    <property type="entry name" value="Matrin/U1-like-C_Znf_C2H2"/>
</dbReference>
<dbReference type="PROSITE" id="PS00028">
    <property type="entry name" value="ZINC_FINGER_C2H2_1"/>
    <property type="match status" value="1"/>
</dbReference>
<evidence type="ECO:0000259" key="2">
    <source>
        <dbReference type="PROSITE" id="PS00028"/>
    </source>
</evidence>
<evidence type="ECO:0000313" key="4">
    <source>
        <dbReference type="Proteomes" id="UP000823941"/>
    </source>
</evidence>
<reference evidence="3 4" key="1">
    <citation type="submission" date="2021-06" db="EMBL/GenBank/DDBJ databases">
        <title>A haploid diamondback moth (Plutella xylostella L.) genome assembly resolves 31 chromosomes and identifies a diamide resistance mutation.</title>
        <authorList>
            <person name="Ward C.M."/>
            <person name="Perry K.D."/>
            <person name="Baker G."/>
            <person name="Powis K."/>
            <person name="Heckel D.G."/>
            <person name="Baxter S.W."/>
        </authorList>
    </citation>
    <scope>NUCLEOTIDE SEQUENCE [LARGE SCALE GENOMIC DNA]</scope>
    <source>
        <strain evidence="3 4">LV</strain>
        <tissue evidence="3">Single pupa</tissue>
    </source>
</reference>
<comment type="caution">
    <text evidence="3">The sequence shown here is derived from an EMBL/GenBank/DDBJ whole genome shotgun (WGS) entry which is preliminary data.</text>
</comment>
<dbReference type="SMART" id="SM00451">
    <property type="entry name" value="ZnF_U1"/>
    <property type="match status" value="5"/>
</dbReference>